<dbReference type="PROSITE" id="PS51186">
    <property type="entry name" value="GNAT"/>
    <property type="match status" value="1"/>
</dbReference>
<dbReference type="PANTHER" id="PTHR43415:SF3">
    <property type="entry name" value="GNAT-FAMILY ACETYLTRANSFERASE"/>
    <property type="match status" value="1"/>
</dbReference>
<gene>
    <name evidence="2" type="ORF">DLD82_02050</name>
</gene>
<accession>A0A2V2NAU5</accession>
<dbReference type="SUPFAM" id="SSF55729">
    <property type="entry name" value="Acyl-CoA N-acyltransferases (Nat)"/>
    <property type="match status" value="1"/>
</dbReference>
<comment type="caution">
    <text evidence="2">The sequence shown here is derived from an EMBL/GenBank/DDBJ whole genome shotgun (WGS) entry which is preliminary data.</text>
</comment>
<organism evidence="2 3">
    <name type="scientific">Methanospirillum stamsii</name>
    <dbReference type="NCBI Taxonomy" id="1277351"/>
    <lineage>
        <taxon>Archaea</taxon>
        <taxon>Methanobacteriati</taxon>
        <taxon>Methanobacteriota</taxon>
        <taxon>Stenosarchaea group</taxon>
        <taxon>Methanomicrobia</taxon>
        <taxon>Methanomicrobiales</taxon>
        <taxon>Methanospirillaceae</taxon>
        <taxon>Methanospirillum</taxon>
    </lineage>
</organism>
<dbReference type="EMBL" id="QGMZ01000006">
    <property type="protein sequence ID" value="PWR75870.1"/>
    <property type="molecule type" value="Genomic_DNA"/>
</dbReference>
<dbReference type="OrthoDB" id="129730at2157"/>
<dbReference type="AlphaFoldDB" id="A0A2V2NAU5"/>
<evidence type="ECO:0000259" key="1">
    <source>
        <dbReference type="PROSITE" id="PS51186"/>
    </source>
</evidence>
<dbReference type="RefSeq" id="WP_109939448.1">
    <property type="nucleotide sequence ID" value="NZ_CP176366.1"/>
</dbReference>
<keyword evidence="3" id="KW-1185">Reference proteome</keyword>
<dbReference type="PANTHER" id="PTHR43415">
    <property type="entry name" value="SPERMIDINE N(1)-ACETYLTRANSFERASE"/>
    <property type="match status" value="1"/>
</dbReference>
<dbReference type="Proteomes" id="UP000245934">
    <property type="component" value="Unassembled WGS sequence"/>
</dbReference>
<protein>
    <recommendedName>
        <fullName evidence="1">N-acetyltransferase domain-containing protein</fullName>
    </recommendedName>
</protein>
<name>A0A2V2NAU5_9EURY</name>
<dbReference type="CDD" id="cd04301">
    <property type="entry name" value="NAT_SF"/>
    <property type="match status" value="1"/>
</dbReference>
<reference evidence="2 3" key="1">
    <citation type="submission" date="2018-05" db="EMBL/GenBank/DDBJ databases">
        <title>Draft genome of Methanospirillum stamsii Pt1.</title>
        <authorList>
            <person name="Dueholm M.S."/>
            <person name="Nielsen P.H."/>
            <person name="Bakmann L.F."/>
            <person name="Otzen D.E."/>
        </authorList>
    </citation>
    <scope>NUCLEOTIDE SEQUENCE [LARGE SCALE GENOMIC DNA]</scope>
    <source>
        <strain evidence="2 3">Pt1</strain>
    </source>
</reference>
<proteinExistence type="predicted"/>
<sequence>MTLRQLSVPIHFSPLQESELERINELSNMPEISEHFETIPPISMETTRTLWNYIQAGLVFLWGIHEDDEKGRIIGGAGFYAQPPGTRLSYIATFFLYVDPAYWGKGIGKSAISFLEREVTDRGYHKMECMVADTNPRAARLYEQMGYLQEGRKKEAFFIDGRYEDLILMGKIL</sequence>
<dbReference type="InterPro" id="IPR016181">
    <property type="entry name" value="Acyl_CoA_acyltransferase"/>
</dbReference>
<dbReference type="InterPro" id="IPR000182">
    <property type="entry name" value="GNAT_dom"/>
</dbReference>
<dbReference type="Gene3D" id="3.40.630.30">
    <property type="match status" value="1"/>
</dbReference>
<evidence type="ECO:0000313" key="3">
    <source>
        <dbReference type="Proteomes" id="UP000245934"/>
    </source>
</evidence>
<feature type="domain" description="N-acetyltransferase" evidence="1">
    <location>
        <begin position="10"/>
        <end position="173"/>
    </location>
</feature>
<dbReference type="GO" id="GO:0016747">
    <property type="term" value="F:acyltransferase activity, transferring groups other than amino-acyl groups"/>
    <property type="evidence" value="ECO:0007669"/>
    <property type="project" value="InterPro"/>
</dbReference>
<dbReference type="GeneID" id="97611485"/>
<evidence type="ECO:0000313" key="2">
    <source>
        <dbReference type="EMBL" id="PWR75870.1"/>
    </source>
</evidence>
<dbReference type="Pfam" id="PF00583">
    <property type="entry name" value="Acetyltransf_1"/>
    <property type="match status" value="1"/>
</dbReference>